<dbReference type="RefSeq" id="WP_374838514.1">
    <property type="nucleotide sequence ID" value="NZ_JBHEEW010000007.1"/>
</dbReference>
<protein>
    <recommendedName>
        <fullName evidence="4">Holin</fullName>
    </recommendedName>
</protein>
<accession>A0ABW3YWL5</accession>
<evidence type="ECO:0000256" key="1">
    <source>
        <dbReference type="SAM" id="Phobius"/>
    </source>
</evidence>
<sequence>MTPAEFFDFLGIRASVVLAGLSGGILRALSRRSYKMREMIASPLCGALAAGYLTTPTVHYLGVVNWPLPPDQIATQHAAAFLIGVSAMWIADAVFEHVMRRLKQSEGAG</sequence>
<evidence type="ECO:0000313" key="3">
    <source>
        <dbReference type="Proteomes" id="UP001597173"/>
    </source>
</evidence>
<keyword evidence="3" id="KW-1185">Reference proteome</keyword>
<dbReference type="EMBL" id="JBHTNF010000005">
    <property type="protein sequence ID" value="MFD1328311.1"/>
    <property type="molecule type" value="Genomic_DNA"/>
</dbReference>
<organism evidence="2 3">
    <name type="scientific">Mycoplana ramosa</name>
    <name type="common">Mycoplana bullata</name>
    <dbReference type="NCBI Taxonomy" id="40837"/>
    <lineage>
        <taxon>Bacteria</taxon>
        <taxon>Pseudomonadati</taxon>
        <taxon>Pseudomonadota</taxon>
        <taxon>Alphaproteobacteria</taxon>
        <taxon>Hyphomicrobiales</taxon>
        <taxon>Rhizobiaceae</taxon>
        <taxon>Mycoplana</taxon>
    </lineage>
</organism>
<evidence type="ECO:0000313" key="2">
    <source>
        <dbReference type="EMBL" id="MFD1328311.1"/>
    </source>
</evidence>
<feature type="transmembrane region" description="Helical" evidence="1">
    <location>
        <begin position="6"/>
        <end position="29"/>
    </location>
</feature>
<keyword evidence="1" id="KW-1133">Transmembrane helix</keyword>
<keyword evidence="1" id="KW-0472">Membrane</keyword>
<keyword evidence="1" id="KW-0812">Transmembrane</keyword>
<dbReference type="Proteomes" id="UP001597173">
    <property type="component" value="Unassembled WGS sequence"/>
</dbReference>
<comment type="caution">
    <text evidence="2">The sequence shown here is derived from an EMBL/GenBank/DDBJ whole genome shotgun (WGS) entry which is preliminary data.</text>
</comment>
<name>A0ABW3YWL5_MYCRA</name>
<feature type="transmembrane region" description="Helical" evidence="1">
    <location>
        <begin position="73"/>
        <end position="95"/>
    </location>
</feature>
<evidence type="ECO:0008006" key="4">
    <source>
        <dbReference type="Google" id="ProtNLM"/>
    </source>
</evidence>
<gene>
    <name evidence="2" type="ORF">ACFQ33_10450</name>
</gene>
<proteinExistence type="predicted"/>
<reference evidence="3" key="1">
    <citation type="journal article" date="2019" name="Int. J. Syst. Evol. Microbiol.">
        <title>The Global Catalogue of Microorganisms (GCM) 10K type strain sequencing project: providing services to taxonomists for standard genome sequencing and annotation.</title>
        <authorList>
            <consortium name="The Broad Institute Genomics Platform"/>
            <consortium name="The Broad Institute Genome Sequencing Center for Infectious Disease"/>
            <person name="Wu L."/>
            <person name="Ma J."/>
        </authorList>
    </citation>
    <scope>NUCLEOTIDE SEQUENCE [LARGE SCALE GENOMIC DNA]</scope>
    <source>
        <strain evidence="3">CCUG 55609</strain>
    </source>
</reference>
<feature type="transmembrane region" description="Helical" evidence="1">
    <location>
        <begin position="41"/>
        <end position="61"/>
    </location>
</feature>